<gene>
    <name evidence="1" type="ORF">KKP3000_002403</name>
</gene>
<accession>A0ABV5AAV2</accession>
<dbReference type="InterPro" id="IPR037208">
    <property type="entry name" value="Spo0E-like_sf"/>
</dbReference>
<evidence type="ECO:0000313" key="2">
    <source>
        <dbReference type="Proteomes" id="UP001579974"/>
    </source>
</evidence>
<keyword evidence="2" id="KW-1185">Reference proteome</keyword>
<reference evidence="1 2" key="1">
    <citation type="journal article" date="2024" name="Int. J. Mol. Sci.">
        <title>Exploration of Alicyclobacillus spp. Genome in Search of Antibiotic Resistance.</title>
        <authorList>
            <person name="Bucka-Kolendo J."/>
            <person name="Kiousi D.E."/>
            <person name="Dekowska A."/>
            <person name="Mikolajczuk-Szczyrba A."/>
            <person name="Karadedos D.M."/>
            <person name="Michael P."/>
            <person name="Galanis A."/>
            <person name="Sokolowska B."/>
        </authorList>
    </citation>
    <scope>NUCLEOTIDE SEQUENCE [LARGE SCALE GENOMIC DNA]</scope>
    <source>
        <strain evidence="1 2">KKP 3000</strain>
    </source>
</reference>
<comment type="caution">
    <text evidence="1">The sequence shown here is derived from an EMBL/GenBank/DDBJ whole genome shotgun (WGS) entry which is preliminary data.</text>
</comment>
<dbReference type="Proteomes" id="UP001579974">
    <property type="component" value="Unassembled WGS sequence"/>
</dbReference>
<dbReference type="EMBL" id="JBDXSU010000002">
    <property type="protein sequence ID" value="MFB5189396.1"/>
    <property type="molecule type" value="Genomic_DNA"/>
</dbReference>
<dbReference type="SUPFAM" id="SSF140500">
    <property type="entry name" value="BAS1536-like"/>
    <property type="match status" value="1"/>
</dbReference>
<protein>
    <submittedName>
        <fullName evidence="1">Aspartyl-phosphate phosphatase Spo0E family protein</fullName>
    </submittedName>
</protein>
<organism evidence="1 2">
    <name type="scientific">Alicyclobacillus fastidiosus</name>
    <dbReference type="NCBI Taxonomy" id="392011"/>
    <lineage>
        <taxon>Bacteria</taxon>
        <taxon>Bacillati</taxon>
        <taxon>Bacillota</taxon>
        <taxon>Bacilli</taxon>
        <taxon>Bacillales</taxon>
        <taxon>Alicyclobacillaceae</taxon>
        <taxon>Alicyclobacillus</taxon>
    </lineage>
</organism>
<dbReference type="InterPro" id="IPR018540">
    <property type="entry name" value="Spo0E-like"/>
</dbReference>
<proteinExistence type="predicted"/>
<name>A0ABV5AAV2_9BACL</name>
<dbReference type="Pfam" id="PF09388">
    <property type="entry name" value="SpoOE-like"/>
    <property type="match status" value="1"/>
</dbReference>
<dbReference type="Gene3D" id="4.10.280.10">
    <property type="entry name" value="Helix-loop-helix DNA-binding domain"/>
    <property type="match status" value="1"/>
</dbReference>
<dbReference type="RefSeq" id="WP_275476716.1">
    <property type="nucleotide sequence ID" value="NZ_CP162940.1"/>
</dbReference>
<dbReference type="InterPro" id="IPR036638">
    <property type="entry name" value="HLH_DNA-bd_sf"/>
</dbReference>
<evidence type="ECO:0000313" key="1">
    <source>
        <dbReference type="EMBL" id="MFB5189396.1"/>
    </source>
</evidence>
<sequence>MEALENEIEQLRTMMISVAEQKGNLCDPEVVQISQQLDSWIVVAQQFMPH</sequence>